<gene>
    <name evidence="11" type="primary">uvrC_2</name>
    <name evidence="7" type="synonym">uvrC</name>
    <name evidence="11" type="ORF">LuPra_04521</name>
</gene>
<evidence type="ECO:0000313" key="12">
    <source>
        <dbReference type="Proteomes" id="UP000076079"/>
    </source>
</evidence>
<dbReference type="SUPFAM" id="SSF82771">
    <property type="entry name" value="GIY-YIG endonuclease"/>
    <property type="match status" value="1"/>
</dbReference>
<evidence type="ECO:0000256" key="2">
    <source>
        <dbReference type="ARBA" id="ARBA00022763"/>
    </source>
</evidence>
<dbReference type="PANTHER" id="PTHR30562:SF1">
    <property type="entry name" value="UVRABC SYSTEM PROTEIN C"/>
    <property type="match status" value="1"/>
</dbReference>
<dbReference type="InterPro" id="IPR000305">
    <property type="entry name" value="GIY-YIG_endonuc"/>
</dbReference>
<dbReference type="GO" id="GO:0009381">
    <property type="term" value="F:excinuclease ABC activity"/>
    <property type="evidence" value="ECO:0007669"/>
    <property type="project" value="UniProtKB-UniRule"/>
</dbReference>
<comment type="function">
    <text evidence="7">The UvrABC repair system catalyzes the recognition and processing of DNA lesions. UvrC both incises the 5' and 3' sides of the lesion. The N-terminal half is responsible for the 3' incision and the C-terminal half is responsible for the 5' incision.</text>
</comment>
<dbReference type="EMBL" id="CP015136">
    <property type="protein sequence ID" value="AMY11274.1"/>
    <property type="molecule type" value="Genomic_DNA"/>
</dbReference>
<keyword evidence="1 7" id="KW-0963">Cytoplasm</keyword>
<dbReference type="Gene3D" id="3.30.420.340">
    <property type="entry name" value="UvrC, RNAse H endonuclease domain"/>
    <property type="match status" value="1"/>
</dbReference>
<dbReference type="Proteomes" id="UP000076079">
    <property type="component" value="Chromosome"/>
</dbReference>
<dbReference type="Gene3D" id="4.10.860.10">
    <property type="entry name" value="UVR domain"/>
    <property type="match status" value="1"/>
</dbReference>
<comment type="subcellular location">
    <subcellularLocation>
        <location evidence="7">Cytoplasm</location>
    </subcellularLocation>
</comment>
<dbReference type="HAMAP" id="MF_00203">
    <property type="entry name" value="UvrC"/>
    <property type="match status" value="1"/>
</dbReference>
<dbReference type="OrthoDB" id="9804933at2"/>
<evidence type="ECO:0000259" key="9">
    <source>
        <dbReference type="PROSITE" id="PS50164"/>
    </source>
</evidence>
<organism evidence="11 12">
    <name type="scientific">Luteitalea pratensis</name>
    <dbReference type="NCBI Taxonomy" id="1855912"/>
    <lineage>
        <taxon>Bacteria</taxon>
        <taxon>Pseudomonadati</taxon>
        <taxon>Acidobacteriota</taxon>
        <taxon>Vicinamibacteria</taxon>
        <taxon>Vicinamibacterales</taxon>
        <taxon>Vicinamibacteraceae</taxon>
        <taxon>Luteitalea</taxon>
    </lineage>
</organism>
<dbReference type="InterPro" id="IPR036876">
    <property type="entry name" value="UVR_dom_sf"/>
</dbReference>
<dbReference type="InterPro" id="IPR050066">
    <property type="entry name" value="UvrABC_protein_C"/>
</dbReference>
<dbReference type="InterPro" id="IPR035901">
    <property type="entry name" value="GIY-YIG_endonuc_sf"/>
</dbReference>
<evidence type="ECO:0000256" key="3">
    <source>
        <dbReference type="ARBA" id="ARBA00022769"/>
    </source>
</evidence>
<dbReference type="STRING" id="1855912.LuPra_04521"/>
<dbReference type="SUPFAM" id="SSF46600">
    <property type="entry name" value="C-terminal UvrC-binding domain of UvrB"/>
    <property type="match status" value="1"/>
</dbReference>
<dbReference type="InterPro" id="IPR047296">
    <property type="entry name" value="GIY-YIG_UvrC_Cho"/>
</dbReference>
<dbReference type="GO" id="GO:0005737">
    <property type="term" value="C:cytoplasm"/>
    <property type="evidence" value="ECO:0007669"/>
    <property type="project" value="UniProtKB-SubCell"/>
</dbReference>
<evidence type="ECO:0000256" key="6">
    <source>
        <dbReference type="ARBA" id="ARBA00023236"/>
    </source>
</evidence>
<dbReference type="PROSITE" id="PS50151">
    <property type="entry name" value="UVR"/>
    <property type="match status" value="1"/>
</dbReference>
<dbReference type="GO" id="GO:0009432">
    <property type="term" value="P:SOS response"/>
    <property type="evidence" value="ECO:0007669"/>
    <property type="project" value="UniProtKB-UniRule"/>
</dbReference>
<dbReference type="InterPro" id="IPR004791">
    <property type="entry name" value="UvrC"/>
</dbReference>
<dbReference type="Pfam" id="PF14520">
    <property type="entry name" value="HHH_5"/>
    <property type="match status" value="1"/>
</dbReference>
<dbReference type="PATRIC" id="fig|1813736.3.peg.4769"/>
<dbReference type="InterPro" id="IPR038476">
    <property type="entry name" value="UvrC_RNase_H_dom_sf"/>
</dbReference>
<keyword evidence="6 7" id="KW-0742">SOS response</keyword>
<dbReference type="Gene3D" id="1.10.150.20">
    <property type="entry name" value="5' to 3' exonuclease, C-terminal subdomain"/>
    <property type="match status" value="1"/>
</dbReference>
<keyword evidence="12" id="KW-1185">Reference proteome</keyword>
<protein>
    <recommendedName>
        <fullName evidence="7">UvrABC system protein C</fullName>
        <shortName evidence="7">Protein UvrC</shortName>
    </recommendedName>
    <alternativeName>
        <fullName evidence="7">Excinuclease ABC subunit C</fullName>
    </alternativeName>
</protein>
<dbReference type="InterPro" id="IPR001162">
    <property type="entry name" value="UvrC_RNase_H_dom"/>
</dbReference>
<keyword evidence="5 7" id="KW-0234">DNA repair</keyword>
<sequence length="659" mass="72549">MAIEDLKTQIARLPEQPGVYLYCNPAGETIYVGKARALRDRVRSYLGARGSSPKTEALLDEVTSLDVIVTDSVVEALALENNLIKERSPKYNIKLRDDKTYPYLRLSTSEGFPRVTVVRRVANDGDYYAGPFMPASLAWQTRSLSHKLFGIRSCREVITGQRGRPCLEYDIKRCLAPCVAAICSQADYQHAVRDARLLLDGRTEELVADLESRMQAAADEQRYEQAAQLRDTIRTLETLRDRQQKMATPRMGDRDAIGVKLGPGGAVVQVFQVRSGRVVDRVEMVTNADQARDARLDELLERAVTHAYTEQAPPPEVLLPIALPDMDLLAEWLSARAGRQVLVSVPQRGDKKALLELAERNASLSYAARFNAEGAANYEALETLQAALGLAALPRRIDCFDISTLQGAETVASMVVCQDGRMKRSEYRKYRIRAESGSRESGVGNRAAGRIVPVPEVVAGIVGTSDFATQGPREAGPEGGLPGGRYPEPGARFLDDFAAMTQVVTRRYRKVADEDGPWPDLIVIDGGKGQLNAAYDALEALGLDHLVAVGLAKQEELVFTRDREDPIAFGDGTPALRMLQRIRDEAHRFAVTFHRAARANRDLRSELDEVTQIGPRRRRQLLTTFGSVAGVRRASREELTTVVGAKAADAVLRHFASGA</sequence>
<dbReference type="GO" id="GO:0003677">
    <property type="term" value="F:DNA binding"/>
    <property type="evidence" value="ECO:0007669"/>
    <property type="project" value="UniProtKB-UniRule"/>
</dbReference>
<dbReference type="Pfam" id="PF08459">
    <property type="entry name" value="UvrC_RNaseH_dom"/>
    <property type="match status" value="2"/>
</dbReference>
<dbReference type="PANTHER" id="PTHR30562">
    <property type="entry name" value="UVRC/OXIDOREDUCTASE"/>
    <property type="match status" value="1"/>
</dbReference>
<name>A0A143PTZ8_LUTPR</name>
<dbReference type="Gene3D" id="3.40.1440.10">
    <property type="entry name" value="GIY-YIG endonuclease"/>
    <property type="match status" value="1"/>
</dbReference>
<dbReference type="NCBIfam" id="TIGR00194">
    <property type="entry name" value="uvrC"/>
    <property type="match status" value="1"/>
</dbReference>
<dbReference type="SMART" id="SM00465">
    <property type="entry name" value="GIYc"/>
    <property type="match status" value="1"/>
</dbReference>
<dbReference type="FunFam" id="3.40.1440.10:FF:000001">
    <property type="entry name" value="UvrABC system protein C"/>
    <property type="match status" value="1"/>
</dbReference>
<comment type="subunit">
    <text evidence="7">Interacts with UvrB in an incision complex.</text>
</comment>
<evidence type="ECO:0000259" key="8">
    <source>
        <dbReference type="PROSITE" id="PS50151"/>
    </source>
</evidence>
<dbReference type="NCBIfam" id="NF001824">
    <property type="entry name" value="PRK00558.1-5"/>
    <property type="match status" value="1"/>
</dbReference>
<dbReference type="Pfam" id="PF01541">
    <property type="entry name" value="GIY-YIG"/>
    <property type="match status" value="1"/>
</dbReference>
<dbReference type="AlphaFoldDB" id="A0A143PTZ8"/>
<evidence type="ECO:0000256" key="1">
    <source>
        <dbReference type="ARBA" id="ARBA00022490"/>
    </source>
</evidence>
<dbReference type="RefSeq" id="WP_110172837.1">
    <property type="nucleotide sequence ID" value="NZ_CP015136.1"/>
</dbReference>
<keyword evidence="4 7" id="KW-0267">Excision nuclease</keyword>
<dbReference type="Pfam" id="PF02151">
    <property type="entry name" value="UVR"/>
    <property type="match status" value="1"/>
</dbReference>
<dbReference type="GO" id="GO:0009380">
    <property type="term" value="C:excinuclease repair complex"/>
    <property type="evidence" value="ECO:0007669"/>
    <property type="project" value="InterPro"/>
</dbReference>
<dbReference type="PROSITE" id="PS50164">
    <property type="entry name" value="GIY_YIG"/>
    <property type="match status" value="1"/>
</dbReference>
<evidence type="ECO:0000313" key="11">
    <source>
        <dbReference type="EMBL" id="AMY11274.1"/>
    </source>
</evidence>
<evidence type="ECO:0000259" key="10">
    <source>
        <dbReference type="PROSITE" id="PS50165"/>
    </source>
</evidence>
<dbReference type="KEGG" id="abac:LuPra_04521"/>
<dbReference type="InterPro" id="IPR001943">
    <property type="entry name" value="UVR_dom"/>
</dbReference>
<dbReference type="SUPFAM" id="SSF47781">
    <property type="entry name" value="RuvA domain 2-like"/>
    <property type="match status" value="1"/>
</dbReference>
<evidence type="ECO:0000256" key="5">
    <source>
        <dbReference type="ARBA" id="ARBA00023204"/>
    </source>
</evidence>
<feature type="domain" description="UVR" evidence="8">
    <location>
        <begin position="204"/>
        <end position="239"/>
    </location>
</feature>
<dbReference type="InterPro" id="IPR010994">
    <property type="entry name" value="RuvA_2-like"/>
</dbReference>
<keyword evidence="2 7" id="KW-0227">DNA damage</keyword>
<reference evidence="11 12" key="1">
    <citation type="journal article" date="2016" name="Genome Announc.">
        <title>First Complete Genome Sequence of a Subdivision 6 Acidobacterium Strain.</title>
        <authorList>
            <person name="Huang S."/>
            <person name="Vieira S."/>
            <person name="Bunk B."/>
            <person name="Riedel T."/>
            <person name="Sproer C."/>
            <person name="Overmann J."/>
        </authorList>
    </citation>
    <scope>NUCLEOTIDE SEQUENCE [LARGE SCALE GENOMIC DNA]</scope>
    <source>
        <strain evidence="12">DSM 100886 HEG_-6_39</strain>
    </source>
</reference>
<dbReference type="CDD" id="cd10434">
    <property type="entry name" value="GIY-YIG_UvrC_Cho"/>
    <property type="match status" value="1"/>
</dbReference>
<comment type="similarity">
    <text evidence="7">Belongs to the UvrC family.</text>
</comment>
<dbReference type="Pfam" id="PF22920">
    <property type="entry name" value="UvrC_RNaseH"/>
    <property type="match status" value="1"/>
</dbReference>
<feature type="domain" description="UvrC family homology region profile" evidence="10">
    <location>
        <begin position="257"/>
        <end position="538"/>
    </location>
</feature>
<dbReference type="PROSITE" id="PS50165">
    <property type="entry name" value="UVRC"/>
    <property type="match status" value="1"/>
</dbReference>
<keyword evidence="3 7" id="KW-0228">DNA excision</keyword>
<proteinExistence type="inferred from homology"/>
<evidence type="ECO:0000256" key="7">
    <source>
        <dbReference type="HAMAP-Rule" id="MF_00203"/>
    </source>
</evidence>
<reference evidence="12" key="2">
    <citation type="submission" date="2016-04" db="EMBL/GenBank/DDBJ databases">
        <title>First Complete Genome Sequence of a Subdivision 6 Acidobacterium.</title>
        <authorList>
            <person name="Huang S."/>
            <person name="Vieira S."/>
            <person name="Bunk B."/>
            <person name="Riedel T."/>
            <person name="Sproeer C."/>
            <person name="Overmann J."/>
        </authorList>
    </citation>
    <scope>NUCLEOTIDE SEQUENCE [LARGE SCALE GENOMIC DNA]</scope>
    <source>
        <strain evidence="12">DSM 100886 HEG_-6_39</strain>
    </source>
</reference>
<feature type="domain" description="GIY-YIG" evidence="9">
    <location>
        <begin position="15"/>
        <end position="93"/>
    </location>
</feature>
<accession>A0A143PTZ8</accession>
<evidence type="ECO:0000256" key="4">
    <source>
        <dbReference type="ARBA" id="ARBA00022881"/>
    </source>
</evidence>
<dbReference type="GO" id="GO:0006289">
    <property type="term" value="P:nucleotide-excision repair"/>
    <property type="evidence" value="ECO:0007669"/>
    <property type="project" value="UniProtKB-UniRule"/>
</dbReference>